<dbReference type="InterPro" id="IPR025887">
    <property type="entry name" value="Glyco_hydro_31_N_dom"/>
</dbReference>
<proteinExistence type="inferred from homology"/>
<dbReference type="InterPro" id="IPR017853">
    <property type="entry name" value="GH"/>
</dbReference>
<protein>
    <recommendedName>
        <fullName evidence="3">F5/8 type C domain-containing protein</fullName>
    </recommendedName>
</protein>
<dbReference type="Gene3D" id="3.20.20.80">
    <property type="entry name" value="Glycosidases"/>
    <property type="match status" value="1"/>
</dbReference>
<evidence type="ECO:0000256" key="2">
    <source>
        <dbReference type="RuleBase" id="RU361185"/>
    </source>
</evidence>
<dbReference type="Gene3D" id="2.60.40.1180">
    <property type="entry name" value="Golgi alpha-mannosidase II"/>
    <property type="match status" value="2"/>
</dbReference>
<dbReference type="PANTHER" id="PTHR43863">
    <property type="entry name" value="HYDROLASE, PUTATIVE (AFU_ORTHOLOGUE AFUA_1G03140)-RELATED"/>
    <property type="match status" value="1"/>
</dbReference>
<keyword evidence="2" id="KW-0326">Glycosidase</keyword>
<dbReference type="SUPFAM" id="SSF51011">
    <property type="entry name" value="Glycosyl hydrolase domain"/>
    <property type="match status" value="1"/>
</dbReference>
<accession>A0ABN8BAS7</accession>
<comment type="similarity">
    <text evidence="1 2">Belongs to the glycosyl hydrolase 31 family.</text>
</comment>
<dbReference type="InterPro" id="IPR000322">
    <property type="entry name" value="Glyco_hydro_31_TIM"/>
</dbReference>
<dbReference type="Pfam" id="PF00754">
    <property type="entry name" value="F5_F8_type_C"/>
    <property type="match status" value="1"/>
</dbReference>
<dbReference type="SUPFAM" id="SSF51445">
    <property type="entry name" value="(Trans)glycosidases"/>
    <property type="match status" value="1"/>
</dbReference>
<keyword evidence="5" id="KW-1185">Reference proteome</keyword>
<dbReference type="InterPro" id="IPR008979">
    <property type="entry name" value="Galactose-bd-like_sf"/>
</dbReference>
<organism evidence="4 5">
    <name type="scientific">Chilo suppressalis</name>
    <name type="common">Asiatic rice borer moth</name>
    <dbReference type="NCBI Taxonomy" id="168631"/>
    <lineage>
        <taxon>Eukaryota</taxon>
        <taxon>Metazoa</taxon>
        <taxon>Ecdysozoa</taxon>
        <taxon>Arthropoda</taxon>
        <taxon>Hexapoda</taxon>
        <taxon>Insecta</taxon>
        <taxon>Pterygota</taxon>
        <taxon>Neoptera</taxon>
        <taxon>Endopterygota</taxon>
        <taxon>Lepidoptera</taxon>
        <taxon>Glossata</taxon>
        <taxon>Ditrysia</taxon>
        <taxon>Pyraloidea</taxon>
        <taxon>Crambidae</taxon>
        <taxon>Crambinae</taxon>
        <taxon>Chilo</taxon>
    </lineage>
</organism>
<dbReference type="SUPFAM" id="SSF49785">
    <property type="entry name" value="Galactose-binding domain-like"/>
    <property type="match status" value="1"/>
</dbReference>
<evidence type="ECO:0000259" key="3">
    <source>
        <dbReference type="PROSITE" id="PS50022"/>
    </source>
</evidence>
<sequence>MVNQDRAKPKTLGSIIYFCKEDDYYAIYYDTGEQARLYILNSHVFRYYMSPKGAFTEYPEPLNPKDTAKIVVKNTADYGKKAFNESTLDSDDDSYIVNTHKIQLFFDKQTATMRIRDKRNSKTVLKESRSLSYYDYKSSQRLHQNKDEQFLGGGMQNGRFTHKGETINIVNTNNWIDGGVTSPNPFYWSSHGYGILRNTWQPGIYDFGTKSMHTIKTTHKGEDFDAFFLINSQPKDILNDYYELTGRPIFMPEYAFYEAHLNAFNRDYWVEVSADTPRAILFEDGKYYKCYQPKDMGDKKGILESLNGENNNYQFSARGMIDRYKRHDMPLGFFVPNDGYGCGYGQTDSLDGDIENLKEFADYSRSHGVEVALWTESNLHPADPNHPKKGERDLGKEVAVAGVVALKCDVAWIGSGYSFGLTAVEDATKIFVKHTRRNTRPMIIMVDGWAGTQRYSSIWSGDQKGGQWEYIRFHIPTYIGSGLSGQPIVGSDLDGIYAGGVKAVNVRDFQWKTFTPLQLNMDGWGDKAKTPFSYDDEATNINRAYLKLKSMLMPYNYTIGHQSTEGLPMVRAMLLEFPKDTVAYTTIVQYQFMWGPNILVAPIYNEDTIDGISVRNVIYLPDKNTIWIDFFTGQRYKGGIILNNFRCPLWKIPVFVRSGAIIPMVNSNNNPYEIKRDNRILTLYPDGKSNFEIYEDDGITADYVEGLCGKTLITMVGPKSYEKDTLYIYIGKTNGFYTGMVKHRKTLFQIKTSEKPDKIRVAINGNDLRMIEAHTKKQFEENDNVYFFNDDFVINPYLISLGGECLQQTFILIKIASTDVTESEIQVKISGYTSAGQVFGETKETDSINKPQEFEAPENKITPTSITLKWNLTPGAAYYEIDKDGNVYTNVIGNSFTFAELKNESKHSFKIRSSSGFEVSEWSETVEAITKESPYKNTLKGVKVSCNIPCKSSHEVCKLTDGDLSCMWHTDWGEEGKAKPEEGKYLTLTFDLGEIRAIEKVDYVPREDGGNGTFLELQYRFSDDGVKWSDYSNTVVFPHDETIKSMTLGRKFRYMELKVLKTVGCFGSGKQILFYPKS</sequence>
<dbReference type="InterPro" id="IPR011013">
    <property type="entry name" value="Gal_mutarotase_sf_dom"/>
</dbReference>
<keyword evidence="2" id="KW-0378">Hydrolase</keyword>
<gene>
    <name evidence="4" type="ORF">CHILSU_LOCUS6623</name>
</gene>
<evidence type="ECO:0000256" key="1">
    <source>
        <dbReference type="ARBA" id="ARBA00007806"/>
    </source>
</evidence>
<evidence type="ECO:0000313" key="4">
    <source>
        <dbReference type="EMBL" id="CAH0403352.1"/>
    </source>
</evidence>
<dbReference type="Gene3D" id="2.60.40.10">
    <property type="entry name" value="Immunoglobulins"/>
    <property type="match status" value="1"/>
</dbReference>
<dbReference type="CDD" id="cd14752">
    <property type="entry name" value="GH31_N"/>
    <property type="match status" value="1"/>
</dbReference>
<dbReference type="Proteomes" id="UP001153292">
    <property type="component" value="Chromosome 23"/>
</dbReference>
<evidence type="ECO:0000313" key="5">
    <source>
        <dbReference type="Proteomes" id="UP001153292"/>
    </source>
</evidence>
<dbReference type="InterPro" id="IPR036116">
    <property type="entry name" value="FN3_sf"/>
</dbReference>
<dbReference type="Pfam" id="PF01055">
    <property type="entry name" value="Glyco_hydro_31_2nd"/>
    <property type="match status" value="1"/>
</dbReference>
<dbReference type="Gene3D" id="2.60.120.260">
    <property type="entry name" value="Galactose-binding domain-like"/>
    <property type="match status" value="1"/>
</dbReference>
<dbReference type="InterPro" id="IPR033403">
    <property type="entry name" value="DUF5110"/>
</dbReference>
<reference evidence="4" key="1">
    <citation type="submission" date="2021-12" db="EMBL/GenBank/DDBJ databases">
        <authorList>
            <person name="King R."/>
        </authorList>
    </citation>
    <scope>NUCLEOTIDE SEQUENCE</scope>
</reference>
<dbReference type="Pfam" id="PF17137">
    <property type="entry name" value="DUF5110"/>
    <property type="match status" value="1"/>
</dbReference>
<dbReference type="InterPro" id="IPR000421">
    <property type="entry name" value="FA58C"/>
</dbReference>
<name>A0ABN8BAS7_CHISP</name>
<dbReference type="SUPFAM" id="SSF74650">
    <property type="entry name" value="Galactose mutarotase-like"/>
    <property type="match status" value="1"/>
</dbReference>
<dbReference type="InterPro" id="IPR013783">
    <property type="entry name" value="Ig-like_fold"/>
</dbReference>
<dbReference type="InterPro" id="IPR003961">
    <property type="entry name" value="FN3_dom"/>
</dbReference>
<dbReference type="PANTHER" id="PTHR43863:SF2">
    <property type="entry name" value="MALTASE-GLUCOAMYLASE"/>
    <property type="match status" value="1"/>
</dbReference>
<dbReference type="InterPro" id="IPR013780">
    <property type="entry name" value="Glyco_hydro_b"/>
</dbReference>
<dbReference type="PROSITE" id="PS50022">
    <property type="entry name" value="FA58C_3"/>
    <property type="match status" value="1"/>
</dbReference>
<dbReference type="InterPro" id="IPR051816">
    <property type="entry name" value="Glycosyl_Hydrolase_31"/>
</dbReference>
<dbReference type="EMBL" id="OU963916">
    <property type="protein sequence ID" value="CAH0403352.1"/>
    <property type="molecule type" value="Genomic_DNA"/>
</dbReference>
<dbReference type="CDD" id="cd00063">
    <property type="entry name" value="FN3"/>
    <property type="match status" value="1"/>
</dbReference>
<feature type="domain" description="F5/8 type C" evidence="3">
    <location>
        <begin position="923"/>
        <end position="1033"/>
    </location>
</feature>
<dbReference type="InterPro" id="IPR048395">
    <property type="entry name" value="Glyco_hydro_31_C"/>
</dbReference>
<dbReference type="Gene3D" id="2.60.40.1760">
    <property type="entry name" value="glycosyl hydrolase (family 31)"/>
    <property type="match status" value="1"/>
</dbReference>
<dbReference type="Pfam" id="PF13802">
    <property type="entry name" value="Gal_mutarotas_2"/>
    <property type="match status" value="1"/>
</dbReference>
<dbReference type="Pfam" id="PF21365">
    <property type="entry name" value="Glyco_hydro_31_3rd"/>
    <property type="match status" value="1"/>
</dbReference>
<dbReference type="SUPFAM" id="SSF49265">
    <property type="entry name" value="Fibronectin type III"/>
    <property type="match status" value="1"/>
</dbReference>